<reference evidence="1 2" key="1">
    <citation type="submission" date="2018-05" db="EMBL/GenBank/DDBJ databases">
        <authorList>
            <person name="Zhang Y.-J."/>
        </authorList>
    </citation>
    <scope>NUCLEOTIDE SEQUENCE [LARGE SCALE GENOMIC DNA]</scope>
    <source>
        <strain evidence="1 2">CY04</strain>
    </source>
</reference>
<sequence length="251" mass="26725">MVGLAFAGLATGSFAQDSGGQSLQSQASDPTASLMSFQFQDFYSPNLHNIAGSQNVAQFRAAVPFTLGGVNNIARLTLPYVTRNAAGRSGLGDATLFNMATFNRSWGRFGVGVVALLPTGADGISAEKWGLGPAMGFIAQENWGLFGVFNQNILTVGGDDARPDVNISTLQPILSHSLGNGWSVGSSDMSFVYDWDRDEFTSLPLGAKVSKLTKINGMPVQWQLSYERNFYDTGSGPRDTIGLTAKLLVPK</sequence>
<protein>
    <recommendedName>
        <fullName evidence="3">Transporter</fullName>
    </recommendedName>
</protein>
<evidence type="ECO:0008006" key="3">
    <source>
        <dbReference type="Google" id="ProtNLM"/>
    </source>
</evidence>
<keyword evidence="2" id="KW-1185">Reference proteome</keyword>
<accession>A0ABX0WD16</accession>
<evidence type="ECO:0000313" key="1">
    <source>
        <dbReference type="EMBL" id="NIZ63366.1"/>
    </source>
</evidence>
<organism evidence="1 2">
    <name type="scientific">Parasedimentitalea denitrificans</name>
    <dbReference type="NCBI Taxonomy" id="2211118"/>
    <lineage>
        <taxon>Bacteria</taxon>
        <taxon>Pseudomonadati</taxon>
        <taxon>Pseudomonadota</taxon>
        <taxon>Alphaproteobacteria</taxon>
        <taxon>Rhodobacterales</taxon>
        <taxon>Paracoccaceae</taxon>
        <taxon>Parasedimentitalea</taxon>
    </lineage>
</organism>
<evidence type="ECO:0000313" key="2">
    <source>
        <dbReference type="Proteomes" id="UP001429564"/>
    </source>
</evidence>
<gene>
    <name evidence="1" type="ORF">DL239_20580</name>
</gene>
<dbReference type="Proteomes" id="UP001429564">
    <property type="component" value="Unassembled WGS sequence"/>
</dbReference>
<name>A0ABX0WD16_9RHOB</name>
<proteinExistence type="predicted"/>
<comment type="caution">
    <text evidence="1">The sequence shown here is derived from an EMBL/GenBank/DDBJ whole genome shotgun (WGS) entry which is preliminary data.</text>
</comment>
<dbReference type="EMBL" id="QHLQ01000038">
    <property type="protein sequence ID" value="NIZ63366.1"/>
    <property type="molecule type" value="Genomic_DNA"/>
</dbReference>